<evidence type="ECO:0000256" key="5">
    <source>
        <dbReference type="ARBA" id="ARBA00023180"/>
    </source>
</evidence>
<dbReference type="SUPFAM" id="SSF58087">
    <property type="entry name" value="Variant surface glycoprotein (N-terminal domain)"/>
    <property type="match status" value="1"/>
</dbReference>
<feature type="signal peptide" evidence="8">
    <location>
        <begin position="1"/>
        <end position="30"/>
    </location>
</feature>
<keyword evidence="8" id="KW-0732">Signal</keyword>
<feature type="chain" id="PRO_5009615406" evidence="8">
    <location>
        <begin position="31"/>
        <end position="377"/>
    </location>
</feature>
<sequence>MLSSKLYATMAIKNALLASTLLITSLQVNAAQSKSPIANTAWKPLCDLSKDAQKLYNKALKLSKDVEGYFGAGQKAIMQAQILAAKDATAAATIAAVAITAEITDTLNNKKSRAEHCQQAATALAARAGYLHGRIAEFFELLAANRGSGSGNACLAKHDNGADTDTAGTVAFYQTHCNLHPIDPTAADATPEALTATGFPKLTVATGLTVAEQPAGASNSHCMFLSTTGSEKNSNTQNAEALPWAGGYFSANTDHSAQAAQAIHSLTDADKPQSAKTRVRPYVELWKAYKNYLSCNAEFGKLYEPPAAGTLAASSTVKTAIKNQYLNIKGAYDEDKDKKLIEPLLKDLFKDDDTGYPKKIGAEAENQQIPEAATGKQ</sequence>
<dbReference type="VEuPathDB" id="TriTrypDB:Tb427_000493200"/>
<dbReference type="Gene3D" id="1.10.470.10">
    <property type="entry name" value="Variant Surface Glycoprotein, subunit A, domain 2"/>
    <property type="match status" value="1"/>
</dbReference>
<keyword evidence="6" id="KW-0449">Lipoprotein</keyword>
<dbReference type="VEuPathDB" id="TriTrypDB:Tb927.10.16490"/>
<dbReference type="VEuPathDB" id="TriTrypDB:Tb1125.3.370"/>
<dbReference type="Gene3D" id="3.90.150.10">
    <property type="entry name" value="Variant Surface Glycoprotein, subunit A domain 1"/>
    <property type="match status" value="1"/>
</dbReference>
<evidence type="ECO:0000256" key="3">
    <source>
        <dbReference type="ARBA" id="ARBA00022622"/>
    </source>
</evidence>
<protein>
    <submittedName>
        <fullName evidence="10">Variant surface glycoprotein 1125.1382</fullName>
    </submittedName>
</protein>
<proteinExistence type="predicted"/>
<evidence type="ECO:0000256" key="2">
    <source>
        <dbReference type="ARBA" id="ARBA00022475"/>
    </source>
</evidence>
<dbReference type="InterPro" id="IPR001812">
    <property type="entry name" value="Trypano_VSG_A_N_dom"/>
</dbReference>
<accession>A0A1J0R6U5</accession>
<feature type="domain" description="Trypanosome variant surface glycoprotein A-type N-terminal" evidence="9">
    <location>
        <begin position="21"/>
        <end position="376"/>
    </location>
</feature>
<keyword evidence="2" id="KW-1003">Cell membrane</keyword>
<dbReference type="Pfam" id="PF00913">
    <property type="entry name" value="Trypan_glycop"/>
    <property type="match status" value="1"/>
</dbReference>
<comment type="subcellular location">
    <subcellularLocation>
        <location evidence="1">Cell membrane</location>
        <topology evidence="1">Lipid-anchor</topology>
        <topology evidence="1">GPI-anchor</topology>
    </subcellularLocation>
</comment>
<reference evidence="10" key="1">
    <citation type="submission" date="2016-08" db="EMBL/GenBank/DDBJ databases">
        <title>VSG repertoire of Trypanosoma brucei EATRO 1125.</title>
        <authorList>
            <person name="Cross G.A."/>
        </authorList>
    </citation>
    <scope>NUCLEOTIDE SEQUENCE</scope>
    <source>
        <strain evidence="10">EATRO 1125</strain>
    </source>
</reference>
<evidence type="ECO:0000313" key="10">
    <source>
        <dbReference type="EMBL" id="APD73598.1"/>
    </source>
</evidence>
<evidence type="ECO:0000256" key="6">
    <source>
        <dbReference type="ARBA" id="ARBA00023288"/>
    </source>
</evidence>
<keyword evidence="3" id="KW-0336">GPI-anchor</keyword>
<dbReference type="GO" id="GO:0042783">
    <property type="term" value="P:symbiont-mediated evasion of host immune response"/>
    <property type="evidence" value="ECO:0007669"/>
    <property type="project" value="InterPro"/>
</dbReference>
<evidence type="ECO:0000256" key="4">
    <source>
        <dbReference type="ARBA" id="ARBA00023136"/>
    </source>
</evidence>
<evidence type="ECO:0000259" key="9">
    <source>
        <dbReference type="Pfam" id="PF00913"/>
    </source>
</evidence>
<evidence type="ECO:0000256" key="8">
    <source>
        <dbReference type="SAM" id="SignalP"/>
    </source>
</evidence>
<organism evidence="10">
    <name type="scientific">Trypanosoma brucei</name>
    <dbReference type="NCBI Taxonomy" id="5691"/>
    <lineage>
        <taxon>Eukaryota</taxon>
        <taxon>Discoba</taxon>
        <taxon>Euglenozoa</taxon>
        <taxon>Kinetoplastea</taxon>
        <taxon>Metakinetoplastina</taxon>
        <taxon>Trypanosomatida</taxon>
        <taxon>Trypanosomatidae</taxon>
        <taxon>Trypanosoma</taxon>
    </lineage>
</organism>
<dbReference type="GO" id="GO:0098552">
    <property type="term" value="C:side of membrane"/>
    <property type="evidence" value="ECO:0007669"/>
    <property type="project" value="UniProtKB-KW"/>
</dbReference>
<dbReference type="GO" id="GO:0005886">
    <property type="term" value="C:plasma membrane"/>
    <property type="evidence" value="ECO:0007669"/>
    <property type="project" value="UniProtKB-SubCell"/>
</dbReference>
<evidence type="ECO:0000256" key="1">
    <source>
        <dbReference type="ARBA" id="ARBA00004609"/>
    </source>
</evidence>
<dbReference type="AlphaFoldDB" id="A0A1J0R6U5"/>
<name>A0A1J0R6U5_9TRYP</name>
<evidence type="ECO:0000256" key="7">
    <source>
        <dbReference type="SAM" id="MobiDB-lite"/>
    </source>
</evidence>
<keyword evidence="4" id="KW-0472">Membrane</keyword>
<feature type="region of interest" description="Disordered" evidence="7">
    <location>
        <begin position="356"/>
        <end position="377"/>
    </location>
</feature>
<dbReference type="EMBL" id="KX699642">
    <property type="protein sequence ID" value="APD73598.1"/>
    <property type="molecule type" value="Genomic_DNA"/>
</dbReference>
<keyword evidence="5" id="KW-0325">Glycoprotein</keyword>